<dbReference type="VEuPathDB" id="FungiDB:C5L36_0A05430"/>
<sequence>MVSEAIKEQILQRKKQLKQKVAGKLLGKAVKNKFSKVPKSTKSAKSEKGREVDAGNLNWKPVEIPDTLDDYEGFYGLEEIDGVDVKIVDGQVKFITKSDSQTITTEEAKEKENALPEGEFEIDPEDIPEEGVEKAETVLEEEEVGPQEESEDLE</sequence>
<organism evidence="2 3">
    <name type="scientific">Pichia kudriavzevii</name>
    <name type="common">Yeast</name>
    <name type="synonym">Issatchenkia orientalis</name>
    <dbReference type="NCBI Taxonomy" id="4909"/>
    <lineage>
        <taxon>Eukaryota</taxon>
        <taxon>Fungi</taxon>
        <taxon>Dikarya</taxon>
        <taxon>Ascomycota</taxon>
        <taxon>Saccharomycotina</taxon>
        <taxon>Pichiomycetes</taxon>
        <taxon>Pichiales</taxon>
        <taxon>Pichiaceae</taxon>
        <taxon>Pichia</taxon>
    </lineage>
</organism>
<dbReference type="Proteomes" id="UP000029867">
    <property type="component" value="Unassembled WGS sequence"/>
</dbReference>
<evidence type="ECO:0000256" key="1">
    <source>
        <dbReference type="SAM" id="MobiDB-lite"/>
    </source>
</evidence>
<dbReference type="AlphaFoldDB" id="A0A099NW29"/>
<name>A0A099NW29_PICKU</name>
<reference evidence="3" key="1">
    <citation type="journal article" date="2014" name="Microb. Cell Fact.">
        <title>Exploiting Issatchenkia orientalis SD108 for succinic acid production.</title>
        <authorList>
            <person name="Xiao H."/>
            <person name="Shao Z."/>
            <person name="Jiang Y."/>
            <person name="Dole S."/>
            <person name="Zhao H."/>
        </authorList>
    </citation>
    <scope>NUCLEOTIDE SEQUENCE [LARGE SCALE GENOMIC DNA]</scope>
    <source>
        <strain evidence="3">SD108</strain>
    </source>
</reference>
<comment type="caution">
    <text evidence="2">The sequence shown here is derived from an EMBL/GenBank/DDBJ whole genome shotgun (WGS) entry which is preliminary data.</text>
</comment>
<feature type="compositionally biased region" description="Acidic residues" evidence="1">
    <location>
        <begin position="138"/>
        <end position="154"/>
    </location>
</feature>
<feature type="region of interest" description="Disordered" evidence="1">
    <location>
        <begin position="98"/>
        <end position="154"/>
    </location>
</feature>
<proteinExistence type="predicted"/>
<dbReference type="EMBL" id="JQFK01000047">
    <property type="protein sequence ID" value="KGK36993.1"/>
    <property type="molecule type" value="Genomic_DNA"/>
</dbReference>
<evidence type="ECO:0000313" key="2">
    <source>
        <dbReference type="EMBL" id="KGK36993.1"/>
    </source>
</evidence>
<protein>
    <submittedName>
        <fullName evidence="2">Uncharacterized protein</fullName>
    </submittedName>
</protein>
<gene>
    <name evidence="2" type="ORF">JL09_g3863</name>
</gene>
<evidence type="ECO:0000313" key="3">
    <source>
        <dbReference type="Proteomes" id="UP000029867"/>
    </source>
</evidence>
<accession>A0A099NW29</accession>
<dbReference type="HOGENOM" id="CLU_1708517_0_0_1"/>
<feature type="compositionally biased region" description="Acidic residues" evidence="1">
    <location>
        <begin position="118"/>
        <end position="130"/>
    </location>
</feature>
<dbReference type="eggNOG" id="KOG0347">
    <property type="taxonomic scope" value="Eukaryota"/>
</dbReference>
<feature type="non-terminal residue" evidence="2">
    <location>
        <position position="154"/>
    </location>
</feature>